<dbReference type="AlphaFoldDB" id="A0A318I0J8"/>
<reference evidence="5 6" key="1">
    <citation type="submission" date="2018-05" db="EMBL/GenBank/DDBJ databases">
        <title>Genomic Encyclopedia of Type Strains, Phase I: the one thousand microbial genomes (KMG-I) project.</title>
        <authorList>
            <person name="Kyrpides N."/>
        </authorList>
    </citation>
    <scope>NUCLEOTIDE SEQUENCE [LARGE SCALE GENOMIC DNA]</scope>
    <source>
        <strain evidence="5 6">DSM 15611</strain>
    </source>
</reference>
<protein>
    <recommendedName>
        <fullName evidence="4">Calcineurin-like phosphoesterase domain-containing protein</fullName>
    </recommendedName>
</protein>
<dbReference type="GO" id="GO:0009245">
    <property type="term" value="P:lipid A biosynthetic process"/>
    <property type="evidence" value="ECO:0007669"/>
    <property type="project" value="TreeGrafter"/>
</dbReference>
<evidence type="ECO:0000256" key="2">
    <source>
        <dbReference type="ARBA" id="ARBA00022801"/>
    </source>
</evidence>
<feature type="transmembrane region" description="Helical" evidence="3">
    <location>
        <begin position="93"/>
        <end position="111"/>
    </location>
</feature>
<keyword evidence="1" id="KW-0479">Metal-binding</keyword>
<keyword evidence="2" id="KW-0378">Hydrolase</keyword>
<dbReference type="InterPro" id="IPR004843">
    <property type="entry name" value="Calcineurin-like_PHP"/>
</dbReference>
<evidence type="ECO:0000256" key="3">
    <source>
        <dbReference type="SAM" id="Phobius"/>
    </source>
</evidence>
<proteinExistence type="predicted"/>
<dbReference type="InterPro" id="IPR051158">
    <property type="entry name" value="Metallophosphoesterase_sf"/>
</dbReference>
<keyword evidence="3" id="KW-0812">Transmembrane</keyword>
<dbReference type="CDD" id="cd07385">
    <property type="entry name" value="MPP_YkuE_C"/>
    <property type="match status" value="1"/>
</dbReference>
<evidence type="ECO:0000256" key="1">
    <source>
        <dbReference type="ARBA" id="ARBA00022723"/>
    </source>
</evidence>
<name>A0A318I0J8_9BACT</name>
<dbReference type="InterPro" id="IPR029052">
    <property type="entry name" value="Metallo-depent_PP-like"/>
</dbReference>
<accession>A0A318I0J8</accession>
<keyword evidence="3" id="KW-1133">Transmembrane helix</keyword>
<dbReference type="STRING" id="1122991.GCA_000613445_03116"/>
<dbReference type="GO" id="GO:0016020">
    <property type="term" value="C:membrane"/>
    <property type="evidence" value="ECO:0007669"/>
    <property type="project" value="GOC"/>
</dbReference>
<evidence type="ECO:0000313" key="6">
    <source>
        <dbReference type="Proteomes" id="UP000248314"/>
    </source>
</evidence>
<organism evidence="5 6">
    <name type="scientific">Hoylesella shahii DSM 15611 = JCM 12083</name>
    <dbReference type="NCBI Taxonomy" id="1122991"/>
    <lineage>
        <taxon>Bacteria</taxon>
        <taxon>Pseudomonadati</taxon>
        <taxon>Bacteroidota</taxon>
        <taxon>Bacteroidia</taxon>
        <taxon>Bacteroidales</taxon>
        <taxon>Prevotellaceae</taxon>
        <taxon>Hoylesella</taxon>
    </lineage>
</organism>
<evidence type="ECO:0000259" key="4">
    <source>
        <dbReference type="Pfam" id="PF00149"/>
    </source>
</evidence>
<dbReference type="GO" id="GO:0008758">
    <property type="term" value="F:UDP-2,3-diacylglucosamine hydrolase activity"/>
    <property type="evidence" value="ECO:0007669"/>
    <property type="project" value="TreeGrafter"/>
</dbReference>
<dbReference type="PANTHER" id="PTHR31302:SF31">
    <property type="entry name" value="PHOSPHODIESTERASE YAEI"/>
    <property type="match status" value="1"/>
</dbReference>
<comment type="caution">
    <text evidence="5">The sequence shown here is derived from an EMBL/GenBank/DDBJ whole genome shotgun (WGS) entry which is preliminary data.</text>
</comment>
<dbReference type="SUPFAM" id="SSF56300">
    <property type="entry name" value="Metallo-dependent phosphatases"/>
    <property type="match status" value="1"/>
</dbReference>
<keyword evidence="6" id="KW-1185">Reference proteome</keyword>
<dbReference type="GO" id="GO:0046872">
    <property type="term" value="F:metal ion binding"/>
    <property type="evidence" value="ECO:0007669"/>
    <property type="project" value="UniProtKB-KW"/>
</dbReference>
<dbReference type="PANTHER" id="PTHR31302">
    <property type="entry name" value="TRANSMEMBRANE PROTEIN WITH METALLOPHOSPHOESTERASE DOMAIN-RELATED"/>
    <property type="match status" value="1"/>
</dbReference>
<dbReference type="Proteomes" id="UP000248314">
    <property type="component" value="Unassembled WGS sequence"/>
</dbReference>
<evidence type="ECO:0000313" key="5">
    <source>
        <dbReference type="EMBL" id="PXX24149.1"/>
    </source>
</evidence>
<dbReference type="Gene3D" id="3.60.21.10">
    <property type="match status" value="1"/>
</dbReference>
<keyword evidence="3" id="KW-0472">Membrane</keyword>
<sequence>MPDLYIERRNWKSKRKAKWPMRTLRWMITLGMVAFTIVMATAKNFIPDSVEVLNIFIVCLGLLVVPKFVYVCCAIVGRAIARMQHSTTNWGKAVGYMLALCCICFFAYGWTIEANRLVVKQVEIYSPDLPEAFDGYRIVQFSDAHVGSFVGRHAHFLERAVDTIMAQRADAIVFTGDLQNVQPSELYPFRQLLSSINARDGVYSVLGNHDYSMYFNGDEAVKIANEREMVSRQRQFGWYLLLNEHRVIHRGADSIVVAGTENDGKPPFPKRSDLAKALKGVNKNAFVLLLQHDPSSWERSILPSSNVQVTLSGHTHGGQVDMLGLRPTRILLHQDKGLYTQGQRSLFISSGLGGVVRFRFGVPPEVVVITLRRGQVQ</sequence>
<gene>
    <name evidence="5" type="ORF">EJ73_00391</name>
</gene>
<feature type="domain" description="Calcineurin-like phosphoesterase" evidence="4">
    <location>
        <begin position="137"/>
        <end position="317"/>
    </location>
</feature>
<dbReference type="EMBL" id="QJJX01000003">
    <property type="protein sequence ID" value="PXX24149.1"/>
    <property type="molecule type" value="Genomic_DNA"/>
</dbReference>
<dbReference type="Pfam" id="PF00149">
    <property type="entry name" value="Metallophos"/>
    <property type="match status" value="1"/>
</dbReference>
<feature type="transmembrane region" description="Helical" evidence="3">
    <location>
        <begin position="52"/>
        <end position="81"/>
    </location>
</feature>